<evidence type="ECO:0000256" key="1">
    <source>
        <dbReference type="PROSITE-ProRule" id="PRU00042"/>
    </source>
</evidence>
<evidence type="ECO:0000313" key="3">
    <source>
        <dbReference type="EMBL" id="EPS97424.1"/>
    </source>
</evidence>
<dbReference type="PROSITE" id="PS00028">
    <property type="entry name" value="ZINC_FINGER_C2H2_1"/>
    <property type="match status" value="1"/>
</dbReference>
<dbReference type="GO" id="GO:0008270">
    <property type="term" value="F:zinc ion binding"/>
    <property type="evidence" value="ECO:0007669"/>
    <property type="project" value="UniProtKB-KW"/>
</dbReference>
<proteinExistence type="predicted"/>
<dbReference type="EMBL" id="KE504176">
    <property type="protein sequence ID" value="EPS97424.1"/>
    <property type="molecule type" value="Genomic_DNA"/>
</dbReference>
<dbReference type="InterPro" id="IPR013087">
    <property type="entry name" value="Znf_C2H2_type"/>
</dbReference>
<accession>S8FG80</accession>
<dbReference type="AlphaFoldDB" id="S8FG80"/>
<dbReference type="Gene3D" id="3.30.160.60">
    <property type="entry name" value="Classic Zinc Finger"/>
    <property type="match status" value="1"/>
</dbReference>
<dbReference type="InParanoid" id="S8FG80"/>
<keyword evidence="4" id="KW-1185">Reference proteome</keyword>
<reference evidence="3 4" key="1">
    <citation type="journal article" date="2012" name="Science">
        <title>The Paleozoic origin of enzymatic lignin decomposition reconstructed from 31 fungal genomes.</title>
        <authorList>
            <person name="Floudas D."/>
            <person name="Binder M."/>
            <person name="Riley R."/>
            <person name="Barry K."/>
            <person name="Blanchette R.A."/>
            <person name="Henrissat B."/>
            <person name="Martinez A.T."/>
            <person name="Otillar R."/>
            <person name="Spatafora J.W."/>
            <person name="Yadav J.S."/>
            <person name="Aerts A."/>
            <person name="Benoit I."/>
            <person name="Boyd A."/>
            <person name="Carlson A."/>
            <person name="Copeland A."/>
            <person name="Coutinho P.M."/>
            <person name="de Vries R.P."/>
            <person name="Ferreira P."/>
            <person name="Findley K."/>
            <person name="Foster B."/>
            <person name="Gaskell J."/>
            <person name="Glotzer D."/>
            <person name="Gorecki P."/>
            <person name="Heitman J."/>
            <person name="Hesse C."/>
            <person name="Hori C."/>
            <person name="Igarashi K."/>
            <person name="Jurgens J.A."/>
            <person name="Kallen N."/>
            <person name="Kersten P."/>
            <person name="Kohler A."/>
            <person name="Kuees U."/>
            <person name="Kumar T.K.A."/>
            <person name="Kuo A."/>
            <person name="LaButti K."/>
            <person name="Larrondo L.F."/>
            <person name="Lindquist E."/>
            <person name="Ling A."/>
            <person name="Lombard V."/>
            <person name="Lucas S."/>
            <person name="Lundell T."/>
            <person name="Martin R."/>
            <person name="McLaughlin D.J."/>
            <person name="Morgenstern I."/>
            <person name="Morin E."/>
            <person name="Murat C."/>
            <person name="Nagy L.G."/>
            <person name="Nolan M."/>
            <person name="Ohm R.A."/>
            <person name="Patyshakuliyeva A."/>
            <person name="Rokas A."/>
            <person name="Ruiz-Duenas F.J."/>
            <person name="Sabat G."/>
            <person name="Salamov A."/>
            <person name="Samejima M."/>
            <person name="Schmutz J."/>
            <person name="Slot J.C."/>
            <person name="St John F."/>
            <person name="Stenlid J."/>
            <person name="Sun H."/>
            <person name="Sun S."/>
            <person name="Syed K."/>
            <person name="Tsang A."/>
            <person name="Wiebenga A."/>
            <person name="Young D."/>
            <person name="Pisabarro A."/>
            <person name="Eastwood D.C."/>
            <person name="Martin F."/>
            <person name="Cullen D."/>
            <person name="Grigoriev I.V."/>
            <person name="Hibbett D.S."/>
        </authorList>
    </citation>
    <scope>NUCLEOTIDE SEQUENCE</scope>
    <source>
        <strain evidence="4">FP-58527</strain>
    </source>
</reference>
<name>S8FG80_FOMSC</name>
<dbReference type="PROSITE" id="PS50157">
    <property type="entry name" value="ZINC_FINGER_C2H2_2"/>
    <property type="match status" value="1"/>
</dbReference>
<evidence type="ECO:0000259" key="2">
    <source>
        <dbReference type="PROSITE" id="PS50157"/>
    </source>
</evidence>
<dbReference type="STRING" id="743788.S8FG80"/>
<dbReference type="InterPro" id="IPR036236">
    <property type="entry name" value="Znf_C2H2_sf"/>
</dbReference>
<dbReference type="HOGENOM" id="CLU_126337_3_0_1"/>
<dbReference type="Proteomes" id="UP000015241">
    <property type="component" value="Unassembled WGS sequence"/>
</dbReference>
<feature type="domain" description="C2H2-type" evidence="2">
    <location>
        <begin position="71"/>
        <end position="94"/>
    </location>
</feature>
<feature type="non-terminal residue" evidence="3">
    <location>
        <position position="1"/>
    </location>
</feature>
<dbReference type="SUPFAM" id="SSF57667">
    <property type="entry name" value="beta-beta-alpha zinc fingers"/>
    <property type="match status" value="1"/>
</dbReference>
<organism evidence="3 4">
    <name type="scientific">Fomitopsis schrenkii</name>
    <name type="common">Brown rot fungus</name>
    <dbReference type="NCBI Taxonomy" id="2126942"/>
    <lineage>
        <taxon>Eukaryota</taxon>
        <taxon>Fungi</taxon>
        <taxon>Dikarya</taxon>
        <taxon>Basidiomycota</taxon>
        <taxon>Agaricomycotina</taxon>
        <taxon>Agaricomycetes</taxon>
        <taxon>Polyporales</taxon>
        <taxon>Fomitopsis</taxon>
    </lineage>
</organism>
<dbReference type="OrthoDB" id="2782214at2759"/>
<gene>
    <name evidence="3" type="ORF">FOMPIDRAFT_1094500</name>
</gene>
<keyword evidence="1" id="KW-0479">Metal-binding</keyword>
<evidence type="ECO:0000313" key="4">
    <source>
        <dbReference type="Proteomes" id="UP000015241"/>
    </source>
</evidence>
<dbReference type="Pfam" id="PF00096">
    <property type="entry name" value="zf-C2H2"/>
    <property type="match status" value="1"/>
</dbReference>
<sequence length="94" mass="10558">CEWEGGSCGVALDDISPAGIARHLRTHHFRNNWQARSRGRCSWGTGCRGDEMNFESMGKHVAQVHLGSTKRQCHQCGGTFARNDALLRHLREHC</sequence>
<feature type="non-terminal residue" evidence="3">
    <location>
        <position position="94"/>
    </location>
</feature>
<keyword evidence="1" id="KW-0863">Zinc-finger</keyword>
<keyword evidence="1" id="KW-0862">Zinc</keyword>
<protein>
    <recommendedName>
        <fullName evidence="2">C2H2-type domain-containing protein</fullName>
    </recommendedName>
</protein>